<sequence length="82" mass="8770">SSSSSDDELVDNRNAPRARSLPPSPALDLELDVSDDDSPASGSPRVELSEVLDSKQAAVTNFDDSTDVDFSAKVNASYLRQE</sequence>
<dbReference type="OrthoDB" id="77736at2759"/>
<evidence type="ECO:0000313" key="3">
    <source>
        <dbReference type="Proteomes" id="UP000266841"/>
    </source>
</evidence>
<keyword evidence="3" id="KW-1185">Reference proteome</keyword>
<evidence type="ECO:0000256" key="1">
    <source>
        <dbReference type="SAM" id="MobiDB-lite"/>
    </source>
</evidence>
<evidence type="ECO:0000313" key="2">
    <source>
        <dbReference type="EMBL" id="EJK53566.1"/>
    </source>
</evidence>
<reference evidence="2 3" key="1">
    <citation type="journal article" date="2012" name="Genome Biol.">
        <title>Genome and low-iron response of an oceanic diatom adapted to chronic iron limitation.</title>
        <authorList>
            <person name="Lommer M."/>
            <person name="Specht M."/>
            <person name="Roy A.S."/>
            <person name="Kraemer L."/>
            <person name="Andreson R."/>
            <person name="Gutowska M.A."/>
            <person name="Wolf J."/>
            <person name="Bergner S.V."/>
            <person name="Schilhabel M.B."/>
            <person name="Klostermeier U.C."/>
            <person name="Beiko R.G."/>
            <person name="Rosenstiel P."/>
            <person name="Hippler M."/>
            <person name="Laroche J."/>
        </authorList>
    </citation>
    <scope>NUCLEOTIDE SEQUENCE [LARGE SCALE GENOMIC DNA]</scope>
    <source>
        <strain evidence="2 3">CCMP1005</strain>
    </source>
</reference>
<accession>K0RXJ0</accession>
<dbReference type="EMBL" id="AGNL01037530">
    <property type="protein sequence ID" value="EJK53566.1"/>
    <property type="molecule type" value="Genomic_DNA"/>
</dbReference>
<feature type="region of interest" description="Disordered" evidence="1">
    <location>
        <begin position="1"/>
        <end position="49"/>
    </location>
</feature>
<comment type="caution">
    <text evidence="2">The sequence shown here is derived from an EMBL/GenBank/DDBJ whole genome shotgun (WGS) entry which is preliminary data.</text>
</comment>
<feature type="compositionally biased region" description="Acidic residues" evidence="1">
    <location>
        <begin position="29"/>
        <end position="38"/>
    </location>
</feature>
<feature type="compositionally biased region" description="Low complexity" evidence="1">
    <location>
        <begin position="12"/>
        <end position="21"/>
    </location>
</feature>
<dbReference type="Proteomes" id="UP000266841">
    <property type="component" value="Unassembled WGS sequence"/>
</dbReference>
<feature type="non-terminal residue" evidence="2">
    <location>
        <position position="1"/>
    </location>
</feature>
<dbReference type="AlphaFoldDB" id="K0RXJ0"/>
<proteinExistence type="predicted"/>
<organism evidence="2 3">
    <name type="scientific">Thalassiosira oceanica</name>
    <name type="common">Marine diatom</name>
    <dbReference type="NCBI Taxonomy" id="159749"/>
    <lineage>
        <taxon>Eukaryota</taxon>
        <taxon>Sar</taxon>
        <taxon>Stramenopiles</taxon>
        <taxon>Ochrophyta</taxon>
        <taxon>Bacillariophyta</taxon>
        <taxon>Coscinodiscophyceae</taxon>
        <taxon>Thalassiosirophycidae</taxon>
        <taxon>Thalassiosirales</taxon>
        <taxon>Thalassiosiraceae</taxon>
        <taxon>Thalassiosira</taxon>
    </lineage>
</organism>
<gene>
    <name evidence="2" type="ORF">THAOC_26973</name>
</gene>
<protein>
    <submittedName>
        <fullName evidence="2">Uncharacterized protein</fullName>
    </submittedName>
</protein>
<name>K0RXJ0_THAOC</name>